<name>A0A2T7F5X6_9POAL</name>
<sequence length="168" mass="18301">MRVPPASSDLPSARSFPRSTPSARGCLRPRLLAFHPRRRRPPQRARALAPRAIPHSVFPGACGFLRPSRRTRAPSPPARLRFAAAVGIPRGSRMPPASPAGTGAGPSRETSPTPSIRSSELARRVEFCDVRLEVTTATSDVRSVPLPSFAPPRKGQWHLENLCLLNHE</sequence>
<dbReference type="AlphaFoldDB" id="A0A2T7F5X6"/>
<organism evidence="2 3">
    <name type="scientific">Panicum hallii var. hallii</name>
    <dbReference type="NCBI Taxonomy" id="1504633"/>
    <lineage>
        <taxon>Eukaryota</taxon>
        <taxon>Viridiplantae</taxon>
        <taxon>Streptophyta</taxon>
        <taxon>Embryophyta</taxon>
        <taxon>Tracheophyta</taxon>
        <taxon>Spermatophyta</taxon>
        <taxon>Magnoliopsida</taxon>
        <taxon>Liliopsida</taxon>
        <taxon>Poales</taxon>
        <taxon>Poaceae</taxon>
        <taxon>PACMAD clade</taxon>
        <taxon>Panicoideae</taxon>
        <taxon>Panicodae</taxon>
        <taxon>Paniceae</taxon>
        <taxon>Panicinae</taxon>
        <taxon>Panicum</taxon>
        <taxon>Panicum sect. Panicum</taxon>
    </lineage>
</organism>
<feature type="region of interest" description="Disordered" evidence="1">
    <location>
        <begin position="1"/>
        <end position="52"/>
    </location>
</feature>
<evidence type="ECO:0000313" key="3">
    <source>
        <dbReference type="Proteomes" id="UP000244336"/>
    </source>
</evidence>
<keyword evidence="3" id="KW-1185">Reference proteome</keyword>
<proteinExistence type="predicted"/>
<protein>
    <submittedName>
        <fullName evidence="2">Uncharacterized protein</fullName>
    </submittedName>
</protein>
<dbReference type="EMBL" id="CM009749">
    <property type="protein sequence ID" value="PUZ75483.1"/>
    <property type="molecule type" value="Genomic_DNA"/>
</dbReference>
<gene>
    <name evidence="2" type="ORF">GQ55_1G173400</name>
</gene>
<feature type="compositionally biased region" description="Polar residues" evidence="1">
    <location>
        <begin position="108"/>
        <end position="118"/>
    </location>
</feature>
<dbReference type="Gramene" id="PUZ75483">
    <property type="protein sequence ID" value="PUZ75483"/>
    <property type="gene ID" value="GQ55_1G173400"/>
</dbReference>
<reference evidence="2 3" key="1">
    <citation type="submission" date="2018-04" db="EMBL/GenBank/DDBJ databases">
        <title>WGS assembly of Panicum hallii var. hallii HAL2.</title>
        <authorList>
            <person name="Lovell J."/>
            <person name="Jenkins J."/>
            <person name="Lowry D."/>
            <person name="Mamidi S."/>
            <person name="Sreedasyam A."/>
            <person name="Weng X."/>
            <person name="Barry K."/>
            <person name="Bonette J."/>
            <person name="Campitelli B."/>
            <person name="Daum C."/>
            <person name="Gordon S."/>
            <person name="Gould B."/>
            <person name="Lipzen A."/>
            <person name="MacQueen A."/>
            <person name="Palacio-Mejia J."/>
            <person name="Plott C."/>
            <person name="Shakirov E."/>
            <person name="Shu S."/>
            <person name="Yoshinaga Y."/>
            <person name="Zane M."/>
            <person name="Rokhsar D."/>
            <person name="Grimwood J."/>
            <person name="Schmutz J."/>
            <person name="Juenger T."/>
        </authorList>
    </citation>
    <scope>NUCLEOTIDE SEQUENCE [LARGE SCALE GENOMIC DNA]</scope>
    <source>
        <strain evidence="3">cv. HAL2</strain>
    </source>
</reference>
<evidence type="ECO:0000256" key="1">
    <source>
        <dbReference type="SAM" id="MobiDB-lite"/>
    </source>
</evidence>
<dbReference type="Proteomes" id="UP000244336">
    <property type="component" value="Chromosome 1"/>
</dbReference>
<evidence type="ECO:0000313" key="2">
    <source>
        <dbReference type="EMBL" id="PUZ75483.1"/>
    </source>
</evidence>
<accession>A0A2T7F5X6</accession>
<feature type="region of interest" description="Disordered" evidence="1">
    <location>
        <begin position="83"/>
        <end position="119"/>
    </location>
</feature>